<evidence type="ECO:0000256" key="1">
    <source>
        <dbReference type="ARBA" id="ARBA00022801"/>
    </source>
</evidence>
<dbReference type="InterPro" id="IPR006261">
    <property type="entry name" value="dGTPase"/>
</dbReference>
<accession>A0A1F4S1Q9</accession>
<dbReference type="Pfam" id="PF01966">
    <property type="entry name" value="HD"/>
    <property type="match status" value="1"/>
</dbReference>
<sequence length="331" mass="38439">MTIREEIEKREKDLLSPFATLSSKTKGRKKPEKECDYRTPFQKDRDKIIHCRAFRRLKHKTQVFLSPSGDHYRTRLTHTLEVAQIARTISKALRLNEELTEAIALGHDLGHTPFGHSGEEALNEILEKNFGIKFYHHKQSLRIVEVIEKDGKGLNLCQEVLDGIYGHGSDQPDPITLEGKVVKLADRFAYLRHDIEDAIEAKVLTKSDLPKSTMKVLGENILDVLVSDVINNSLNSPKIKMNKTIKKAMNNLYAFMYENVYTNPEAKKEEKKIPYLIHQLFRYYHYNKKFQKRVPIANQLQHTIDFIAGMTDCFAINKFQELFVPREWKDN</sequence>
<dbReference type="AlphaFoldDB" id="A0A1F4S1Q9"/>
<dbReference type="InterPro" id="IPR006674">
    <property type="entry name" value="HD_domain"/>
</dbReference>
<dbReference type="NCBIfam" id="NF002327">
    <property type="entry name" value="PRK01286.1-2"/>
    <property type="match status" value="1"/>
</dbReference>
<dbReference type="InterPro" id="IPR051094">
    <property type="entry name" value="Diverse_Catalytic_Enzymes"/>
</dbReference>
<dbReference type="Pfam" id="PF13286">
    <property type="entry name" value="HD_assoc"/>
    <property type="match status" value="1"/>
</dbReference>
<dbReference type="PANTHER" id="PTHR35795:SF1">
    <property type="entry name" value="BIS(5'-NUCLEOSYL)-TETRAPHOSPHATASE, SYMMETRICAL"/>
    <property type="match status" value="1"/>
</dbReference>
<keyword evidence="1 3" id="KW-0378">Hydrolase</keyword>
<organism evidence="3 4">
    <name type="scientific">candidate division WOR-1 bacterium RIFOXYB2_FULL_36_35</name>
    <dbReference type="NCBI Taxonomy" id="1802578"/>
    <lineage>
        <taxon>Bacteria</taxon>
        <taxon>Bacillati</taxon>
        <taxon>Saganbacteria</taxon>
    </lineage>
</organism>
<dbReference type="EMBL" id="MEUA01000038">
    <property type="protein sequence ID" value="OGC14319.1"/>
    <property type="molecule type" value="Genomic_DNA"/>
</dbReference>
<dbReference type="InterPro" id="IPR003607">
    <property type="entry name" value="HD/PDEase_dom"/>
</dbReference>
<gene>
    <name evidence="3" type="ORF">A2290_08255</name>
</gene>
<dbReference type="PANTHER" id="PTHR35795">
    <property type="entry name" value="SLR1885 PROTEIN"/>
    <property type="match status" value="1"/>
</dbReference>
<comment type="caution">
    <text evidence="3">The sequence shown here is derived from an EMBL/GenBank/DDBJ whole genome shotgun (WGS) entry which is preliminary data.</text>
</comment>
<dbReference type="Gene3D" id="1.10.3210.10">
    <property type="entry name" value="Hypothetical protein af1432"/>
    <property type="match status" value="1"/>
</dbReference>
<dbReference type="CDD" id="cd00077">
    <property type="entry name" value="HDc"/>
    <property type="match status" value="1"/>
</dbReference>
<evidence type="ECO:0000259" key="2">
    <source>
        <dbReference type="PROSITE" id="PS51831"/>
    </source>
</evidence>
<dbReference type="SUPFAM" id="SSF109604">
    <property type="entry name" value="HD-domain/PDEase-like"/>
    <property type="match status" value="1"/>
</dbReference>
<dbReference type="PROSITE" id="PS51831">
    <property type="entry name" value="HD"/>
    <property type="match status" value="1"/>
</dbReference>
<dbReference type="InterPro" id="IPR026875">
    <property type="entry name" value="PHydrolase_assoc_dom"/>
</dbReference>
<name>A0A1F4S1Q9_UNCSA</name>
<feature type="domain" description="HD" evidence="2">
    <location>
        <begin position="75"/>
        <end position="191"/>
    </location>
</feature>
<protein>
    <submittedName>
        <fullName evidence="3">Deoxyguanosinetriphosphate triphosphohydrolase</fullName>
    </submittedName>
</protein>
<evidence type="ECO:0000313" key="4">
    <source>
        <dbReference type="Proteomes" id="UP000177905"/>
    </source>
</evidence>
<proteinExistence type="predicted"/>
<evidence type="ECO:0000313" key="3">
    <source>
        <dbReference type="EMBL" id="OGC14319.1"/>
    </source>
</evidence>
<dbReference type="NCBIfam" id="TIGR01353">
    <property type="entry name" value="dGTP_triPase"/>
    <property type="match status" value="1"/>
</dbReference>
<dbReference type="Proteomes" id="UP000177905">
    <property type="component" value="Unassembled WGS sequence"/>
</dbReference>
<dbReference type="SMART" id="SM00471">
    <property type="entry name" value="HDc"/>
    <property type="match status" value="1"/>
</dbReference>
<reference evidence="3 4" key="1">
    <citation type="journal article" date="2016" name="Nat. Commun.">
        <title>Thousands of microbial genomes shed light on interconnected biogeochemical processes in an aquifer system.</title>
        <authorList>
            <person name="Anantharaman K."/>
            <person name="Brown C.T."/>
            <person name="Hug L.A."/>
            <person name="Sharon I."/>
            <person name="Castelle C.J."/>
            <person name="Probst A.J."/>
            <person name="Thomas B.C."/>
            <person name="Singh A."/>
            <person name="Wilkins M.J."/>
            <person name="Karaoz U."/>
            <person name="Brodie E.L."/>
            <person name="Williams K.H."/>
            <person name="Hubbard S.S."/>
            <person name="Banfield J.F."/>
        </authorList>
    </citation>
    <scope>NUCLEOTIDE SEQUENCE [LARGE SCALE GENOMIC DNA]</scope>
</reference>
<dbReference type="GO" id="GO:0016793">
    <property type="term" value="F:triphosphoric monoester hydrolase activity"/>
    <property type="evidence" value="ECO:0007669"/>
    <property type="project" value="InterPro"/>
</dbReference>